<dbReference type="CDD" id="cd19051">
    <property type="entry name" value="LGIC_TM_cation"/>
    <property type="match status" value="1"/>
</dbReference>
<keyword evidence="5 6" id="KW-0472">Membrane</keyword>
<feature type="compositionally biased region" description="Polar residues" evidence="7">
    <location>
        <begin position="504"/>
        <end position="514"/>
    </location>
</feature>
<dbReference type="InterPro" id="IPR036734">
    <property type="entry name" value="Neur_chan_lig-bd_sf"/>
</dbReference>
<dbReference type="Gene3D" id="2.70.170.10">
    <property type="entry name" value="Neurotransmitter-gated ion-channel ligand-binding domain"/>
    <property type="match status" value="1"/>
</dbReference>
<evidence type="ECO:0000256" key="6">
    <source>
        <dbReference type="RuleBase" id="RU000687"/>
    </source>
</evidence>
<dbReference type="PRINTS" id="PR00252">
    <property type="entry name" value="NRIONCHANNEL"/>
</dbReference>
<gene>
    <name evidence="10" type="primary">CHRNA10</name>
    <name evidence="10" type="ORF">AWC38_SpisGene7894</name>
</gene>
<keyword evidence="10" id="KW-0675">Receptor</keyword>
<dbReference type="PROSITE" id="PS00236">
    <property type="entry name" value="NEUROTR_ION_CHANNEL"/>
    <property type="match status" value="1"/>
</dbReference>
<evidence type="ECO:0000256" key="7">
    <source>
        <dbReference type="SAM" id="MobiDB-lite"/>
    </source>
</evidence>
<dbReference type="InterPro" id="IPR036719">
    <property type="entry name" value="Neuro-gated_channel_TM_sf"/>
</dbReference>
<dbReference type="OrthoDB" id="5953424at2759"/>
<keyword evidence="4 6" id="KW-1133">Transmembrane helix</keyword>
<name>A0A2B4SFN1_STYPI</name>
<dbReference type="InterPro" id="IPR018000">
    <property type="entry name" value="Neurotransmitter_ion_chnl_CS"/>
</dbReference>
<sequence length="574" mass="66093">MELLDREVRRPPPRAHKRRRGEIIMRSNDIVFFIALLRSTVLFVSGALEVNETRLHTDLFKGYNKHAHPRPPGTGPVVVTFDFQLIRILDVSARSQYITTYAWVNQYWENHLLKWDPKDYGGVKEIHVSPSDIWVPDTLLYNNIDDEERMGGGRTTYTTNIELHYDGKNTWLNPAMFKSICSVDVTNFPFDDQECQLKFGSWAFDKSKIDLAVKNGSTLNTYYIKNGEWKMLNLSAKRNALKYQCCPHEFVDITVSAKIRRESLDYILKLIIPCSMISSMIFLGFVLPPESGERIGLSITVLLAMTVFQQLSSEFMPSYGFPLLGQFYFAIMLEIGLSLAVTTLILNFYHRNRRRMPKTMRKVILQCLARVLFPCQKPKNWNEIHRKSVLRRRLANRNVLDAERGISCSDSELCEEDEYVQEKSTRPDPNLTTWVVQESGTTCTLSPDGTTNGDHSFCNLAASPHNTRSKTVVFSKECFKNLKRKNSFRSRGKHPSRAGKKHSSSGTSGRQRQVDSQYLSGNVLDWTEEKLKNQKEWIKAARVLDRLFLIISIFSFIATLLTIFLRAPRFRLSQ</sequence>
<feature type="domain" description="Neurotransmitter-gated ion-channel transmembrane" evidence="9">
    <location>
        <begin position="270"/>
        <end position="564"/>
    </location>
</feature>
<dbReference type="Pfam" id="PF02931">
    <property type="entry name" value="Neur_chan_LBD"/>
    <property type="match status" value="1"/>
</dbReference>
<evidence type="ECO:0000259" key="8">
    <source>
        <dbReference type="Pfam" id="PF02931"/>
    </source>
</evidence>
<keyword evidence="6" id="KW-0406">Ion transport</keyword>
<keyword evidence="6" id="KW-0813">Transport</keyword>
<feature type="transmembrane region" description="Helical" evidence="6">
    <location>
        <begin position="327"/>
        <end position="349"/>
    </location>
</feature>
<dbReference type="InterPro" id="IPR006029">
    <property type="entry name" value="Neurotrans-gated_channel_TM"/>
</dbReference>
<keyword evidence="3 6" id="KW-0812">Transmembrane</keyword>
<evidence type="ECO:0000313" key="11">
    <source>
        <dbReference type="Proteomes" id="UP000225706"/>
    </source>
</evidence>
<evidence type="ECO:0000259" key="9">
    <source>
        <dbReference type="Pfam" id="PF02932"/>
    </source>
</evidence>
<evidence type="ECO:0000256" key="3">
    <source>
        <dbReference type="ARBA" id="ARBA00022692"/>
    </source>
</evidence>
<dbReference type="SUPFAM" id="SSF63712">
    <property type="entry name" value="Nicotinic receptor ligand binding domain-like"/>
    <property type="match status" value="1"/>
</dbReference>
<evidence type="ECO:0000313" key="10">
    <source>
        <dbReference type="EMBL" id="PFX27408.1"/>
    </source>
</evidence>
<feature type="domain" description="Neurotransmitter-gated ion-channel ligand-binding" evidence="8">
    <location>
        <begin position="52"/>
        <end position="262"/>
    </location>
</feature>
<feature type="transmembrane region" description="Helical" evidence="6">
    <location>
        <begin position="547"/>
        <end position="567"/>
    </location>
</feature>
<feature type="region of interest" description="Disordered" evidence="7">
    <location>
        <begin position="487"/>
        <end position="514"/>
    </location>
</feature>
<feature type="compositionally biased region" description="Basic residues" evidence="7">
    <location>
        <begin position="487"/>
        <end position="503"/>
    </location>
</feature>
<proteinExistence type="inferred from homology"/>
<dbReference type="AlphaFoldDB" id="A0A2B4SFN1"/>
<evidence type="ECO:0000256" key="1">
    <source>
        <dbReference type="ARBA" id="ARBA00004141"/>
    </source>
</evidence>
<evidence type="ECO:0000256" key="5">
    <source>
        <dbReference type="ARBA" id="ARBA00023136"/>
    </source>
</evidence>
<keyword evidence="6" id="KW-0407">Ion channel</keyword>
<dbReference type="Gene3D" id="1.20.58.390">
    <property type="entry name" value="Neurotransmitter-gated ion-channel transmembrane domain"/>
    <property type="match status" value="1"/>
</dbReference>
<dbReference type="GO" id="GO:0005230">
    <property type="term" value="F:extracellular ligand-gated monoatomic ion channel activity"/>
    <property type="evidence" value="ECO:0007669"/>
    <property type="project" value="InterPro"/>
</dbReference>
<dbReference type="FunFam" id="1.20.58.390:FF:000043">
    <property type="entry name" value="AcetylCholine Receptor"/>
    <property type="match status" value="1"/>
</dbReference>
<dbReference type="PANTHER" id="PTHR18945">
    <property type="entry name" value="NEUROTRANSMITTER GATED ION CHANNEL"/>
    <property type="match status" value="1"/>
</dbReference>
<accession>A0A2B4SFN1</accession>
<comment type="similarity">
    <text evidence="2">Belongs to the ligand-gated ion channel (TC 1.A.9) family. Acetylcholine receptor (TC 1.A.9.1) subfamily.</text>
</comment>
<dbReference type="Proteomes" id="UP000225706">
    <property type="component" value="Unassembled WGS sequence"/>
</dbReference>
<dbReference type="FunFam" id="2.70.170.10:FF:000016">
    <property type="entry name" value="Nicotinic acetylcholine receptor subunit"/>
    <property type="match status" value="1"/>
</dbReference>
<keyword evidence="11" id="KW-1185">Reference proteome</keyword>
<dbReference type="GO" id="GO:0004888">
    <property type="term" value="F:transmembrane signaling receptor activity"/>
    <property type="evidence" value="ECO:0007669"/>
    <property type="project" value="InterPro"/>
</dbReference>
<dbReference type="EMBL" id="LSMT01000104">
    <property type="protein sequence ID" value="PFX27408.1"/>
    <property type="molecule type" value="Genomic_DNA"/>
</dbReference>
<feature type="transmembrane region" description="Helical" evidence="6">
    <location>
        <begin position="266"/>
        <end position="288"/>
    </location>
</feature>
<dbReference type="CDD" id="cd18997">
    <property type="entry name" value="LGIC_ECD_nAChR"/>
    <property type="match status" value="1"/>
</dbReference>
<evidence type="ECO:0000256" key="2">
    <source>
        <dbReference type="ARBA" id="ARBA00009237"/>
    </source>
</evidence>
<reference evidence="11" key="1">
    <citation type="journal article" date="2017" name="bioRxiv">
        <title>Comparative analysis of the genomes of Stylophora pistillata and Acropora digitifera provides evidence for extensive differences between species of corals.</title>
        <authorList>
            <person name="Voolstra C.R."/>
            <person name="Li Y."/>
            <person name="Liew Y.J."/>
            <person name="Baumgarten S."/>
            <person name="Zoccola D."/>
            <person name="Flot J.-F."/>
            <person name="Tambutte S."/>
            <person name="Allemand D."/>
            <person name="Aranda M."/>
        </authorList>
    </citation>
    <scope>NUCLEOTIDE SEQUENCE [LARGE SCALE GENOMIC DNA]</scope>
</reference>
<dbReference type="GO" id="GO:0016020">
    <property type="term" value="C:membrane"/>
    <property type="evidence" value="ECO:0007669"/>
    <property type="project" value="UniProtKB-SubCell"/>
</dbReference>
<comment type="caution">
    <text evidence="10">The sequence shown here is derived from an EMBL/GenBank/DDBJ whole genome shotgun (WGS) entry which is preliminary data.</text>
</comment>
<feature type="transmembrane region" description="Helical" evidence="6">
    <location>
        <begin position="295"/>
        <end position="312"/>
    </location>
</feature>
<protein>
    <submittedName>
        <fullName evidence="10">Neuronal acetylcholine receptor subunit alpha-10</fullName>
    </submittedName>
</protein>
<dbReference type="SUPFAM" id="SSF90112">
    <property type="entry name" value="Neurotransmitter-gated ion-channel transmembrane pore"/>
    <property type="match status" value="1"/>
</dbReference>
<comment type="subcellular location">
    <subcellularLocation>
        <location evidence="1">Membrane</location>
        <topology evidence="1">Multi-pass membrane protein</topology>
    </subcellularLocation>
</comment>
<dbReference type="STRING" id="50429.A0A2B4SFN1"/>
<evidence type="ECO:0000256" key="4">
    <source>
        <dbReference type="ARBA" id="ARBA00022989"/>
    </source>
</evidence>
<dbReference type="InterPro" id="IPR038050">
    <property type="entry name" value="Neuro_actylchol_rec"/>
</dbReference>
<dbReference type="Pfam" id="PF02932">
    <property type="entry name" value="Neur_chan_memb"/>
    <property type="match status" value="1"/>
</dbReference>
<organism evidence="10 11">
    <name type="scientific">Stylophora pistillata</name>
    <name type="common">Smooth cauliflower coral</name>
    <dbReference type="NCBI Taxonomy" id="50429"/>
    <lineage>
        <taxon>Eukaryota</taxon>
        <taxon>Metazoa</taxon>
        <taxon>Cnidaria</taxon>
        <taxon>Anthozoa</taxon>
        <taxon>Hexacorallia</taxon>
        <taxon>Scleractinia</taxon>
        <taxon>Astrocoeniina</taxon>
        <taxon>Pocilloporidae</taxon>
        <taxon>Stylophora</taxon>
    </lineage>
</organism>
<dbReference type="InterPro" id="IPR006202">
    <property type="entry name" value="Neur_chan_lig-bd"/>
</dbReference>
<dbReference type="InterPro" id="IPR006201">
    <property type="entry name" value="Neur_channel"/>
</dbReference>